<name>A0A3P3ZQ19_9ZZZZ</name>
<evidence type="ECO:0000313" key="1">
    <source>
        <dbReference type="EMBL" id="VAY88971.1"/>
    </source>
</evidence>
<gene>
    <name evidence="1" type="ORF">CARN8_4640001</name>
</gene>
<accession>A0A3P3ZQ19</accession>
<sequence>MPSALLPLTAKVRGPIYPEGDGIRLGLLPCTQD</sequence>
<reference evidence="1" key="1">
    <citation type="submission" date="2018-10" db="EMBL/GenBank/DDBJ databases">
        <authorList>
            <person name="Plewniak F."/>
        </authorList>
    </citation>
    <scope>NUCLEOTIDE SEQUENCE</scope>
</reference>
<proteinExistence type="predicted"/>
<dbReference type="AlphaFoldDB" id="A0A3P3ZQ19"/>
<protein>
    <submittedName>
        <fullName evidence="1">Uncharacterized protein</fullName>
    </submittedName>
</protein>
<organism evidence="1">
    <name type="scientific">mine drainage metagenome</name>
    <dbReference type="NCBI Taxonomy" id="410659"/>
    <lineage>
        <taxon>unclassified sequences</taxon>
        <taxon>metagenomes</taxon>
        <taxon>ecological metagenomes</taxon>
    </lineage>
</organism>
<dbReference type="EMBL" id="UOYP01000406">
    <property type="protein sequence ID" value="VAY88971.1"/>
    <property type="molecule type" value="Genomic_DNA"/>
</dbReference>